<protein>
    <submittedName>
        <fullName evidence="2">WD_REPEATS_REGION domain-containing protein</fullName>
    </submittedName>
</protein>
<dbReference type="InterPro" id="IPR011047">
    <property type="entry name" value="Quinoprotein_ADH-like_sf"/>
</dbReference>
<dbReference type="Proteomes" id="UP000038045">
    <property type="component" value="Unplaced"/>
</dbReference>
<organism evidence="1 2">
    <name type="scientific">Parastrongyloides trichosuri</name>
    <name type="common">Possum-specific nematode worm</name>
    <dbReference type="NCBI Taxonomy" id="131310"/>
    <lineage>
        <taxon>Eukaryota</taxon>
        <taxon>Metazoa</taxon>
        <taxon>Ecdysozoa</taxon>
        <taxon>Nematoda</taxon>
        <taxon>Chromadorea</taxon>
        <taxon>Rhabditida</taxon>
        <taxon>Tylenchina</taxon>
        <taxon>Panagrolaimomorpha</taxon>
        <taxon>Strongyloidoidea</taxon>
        <taxon>Strongyloididae</taxon>
        <taxon>Parastrongyloides</taxon>
    </lineage>
</organism>
<evidence type="ECO:0000313" key="1">
    <source>
        <dbReference type="Proteomes" id="UP000038045"/>
    </source>
</evidence>
<dbReference type="SUPFAM" id="SSF50998">
    <property type="entry name" value="Quinoprotein alcohol dehydrogenase-like"/>
    <property type="match status" value="1"/>
</dbReference>
<dbReference type="AlphaFoldDB" id="A0A0N4Z182"/>
<name>A0A0N4Z182_PARTI</name>
<reference evidence="2" key="1">
    <citation type="submission" date="2017-02" db="UniProtKB">
        <authorList>
            <consortium name="WormBaseParasite"/>
        </authorList>
    </citation>
    <scope>IDENTIFICATION</scope>
</reference>
<dbReference type="WBParaSite" id="PTRK_0000045700.1">
    <property type="protein sequence ID" value="PTRK_0000045700.1"/>
    <property type="gene ID" value="PTRK_0000045700"/>
</dbReference>
<proteinExistence type="predicted"/>
<keyword evidence="1" id="KW-1185">Reference proteome</keyword>
<accession>A0A0N4Z182</accession>
<sequence>MQPNFIFYGITGGPTALYQLPSPNVNLFWLVGSGKGNVFILSTKLKQNFGVIYDGSINTSQKNDTVISINSINAILTKYTDNESIYDVWIHQRSYGMINIELILSGSTATSFSIKNIQKKYIDVKCFGFVNALFFENNMFVIDHLGGICIFNSNEDYNCDKNMLNLDRDKYGIPMVMKKIGKEHFVLATDGGFLIFVNVMNKKIIHELKPEKISAIFGLDVFGDKIIVGTRSQKYWIGNLNDILNDTSYEITYSVTPSGIPSKLTNISIEPNEGKFFAAVCKNGGFIFCKESKTDPKKIKMLREINYDHGTISSISWENCDNAYNLLVGLREDEKLCYWKF</sequence>
<evidence type="ECO:0000313" key="2">
    <source>
        <dbReference type="WBParaSite" id="PTRK_0000045700.1"/>
    </source>
</evidence>